<feature type="transmembrane region" description="Helical" evidence="1">
    <location>
        <begin position="15"/>
        <end position="38"/>
    </location>
</feature>
<dbReference type="Proteomes" id="UP001228376">
    <property type="component" value="Unassembled WGS sequence"/>
</dbReference>
<dbReference type="EMBL" id="JAROCA020000001">
    <property type="protein sequence ID" value="MDY0404768.1"/>
    <property type="molecule type" value="Genomic_DNA"/>
</dbReference>
<keyword evidence="1" id="KW-0472">Membrane</keyword>
<evidence type="ECO:0000313" key="3">
    <source>
        <dbReference type="EMBL" id="MDY0404768.1"/>
    </source>
</evidence>
<comment type="caution">
    <text evidence="3">The sequence shown here is derived from an EMBL/GenBank/DDBJ whole genome shotgun (WGS) entry which is preliminary data.</text>
</comment>
<evidence type="ECO:0000256" key="1">
    <source>
        <dbReference type="SAM" id="Phobius"/>
    </source>
</evidence>
<keyword evidence="1" id="KW-1133">Transmembrane helix</keyword>
<dbReference type="Gene3D" id="3.10.450.100">
    <property type="entry name" value="NTF2-like, domain 1"/>
    <property type="match status" value="1"/>
</dbReference>
<dbReference type="RefSeq" id="WP_320384312.1">
    <property type="nucleotide sequence ID" value="NZ_JAROCA020000001.1"/>
</dbReference>
<protein>
    <submittedName>
        <fullName evidence="3">NTF2-like N-terminal transpeptidase domain-containing protein</fullName>
    </submittedName>
</protein>
<sequence>MKNRLERRKKRVERFRYIIITAMLLFTGGSWAVFHAIYQNDEKKAQAAADKFIGILEHKSYEKLGTILDQESYQALDYTLQDVKDRYDHIFNGINMQPISASNIKLKKVKNGEHKLAFQLNFTTPLGKLKNLTYHTELVKNHGRFQVKWDPSLIFPGMKGKDQVVFHEWGAERGEIIDRNENKLAANENFKWAGVVMKDLSKGDIKKKDCKPSVTNYMFPQRRSNKNCSKAG</sequence>
<gene>
    <name evidence="3" type="ORF">P5G51_004560</name>
</gene>
<keyword evidence="1" id="KW-0812">Transmembrane</keyword>
<keyword evidence="4" id="KW-1185">Reference proteome</keyword>
<dbReference type="Pfam" id="PF05223">
    <property type="entry name" value="MecA_N"/>
    <property type="match status" value="1"/>
</dbReference>
<feature type="domain" description="NTF2-like N-terminal transpeptidase" evidence="2">
    <location>
        <begin position="44"/>
        <end position="161"/>
    </location>
</feature>
<proteinExistence type="predicted"/>
<dbReference type="InterPro" id="IPR032710">
    <property type="entry name" value="NTF2-like_dom_sf"/>
</dbReference>
<reference evidence="3 4" key="1">
    <citation type="submission" date="2023-10" db="EMBL/GenBank/DDBJ databases">
        <title>179-bfca-hs.</title>
        <authorList>
            <person name="Miliotis G."/>
            <person name="Sengupta P."/>
            <person name="Hameed A."/>
            <person name="Chuvochina M."/>
            <person name="Mcdonagh F."/>
            <person name="Simpson A.C."/>
            <person name="Singh N.K."/>
            <person name="Rekha P.D."/>
            <person name="Raman K."/>
            <person name="Hugenholtz P."/>
            <person name="Venkateswaran K."/>
        </authorList>
    </citation>
    <scope>NUCLEOTIDE SEQUENCE [LARGE SCALE GENOMIC DNA]</scope>
    <source>
        <strain evidence="3 4">179-BFC-A-HS</strain>
    </source>
</reference>
<dbReference type="InterPro" id="IPR007887">
    <property type="entry name" value="MecA_N"/>
</dbReference>
<organism evidence="3 4">
    <name type="scientific">Tigheibacillus jepli</name>
    <dbReference type="NCBI Taxonomy" id="3035914"/>
    <lineage>
        <taxon>Bacteria</taxon>
        <taxon>Bacillati</taxon>
        <taxon>Bacillota</taxon>
        <taxon>Bacilli</taxon>
        <taxon>Bacillales</taxon>
        <taxon>Bacillaceae</taxon>
        <taxon>Tigheibacillus</taxon>
    </lineage>
</organism>
<evidence type="ECO:0000313" key="4">
    <source>
        <dbReference type="Proteomes" id="UP001228376"/>
    </source>
</evidence>
<dbReference type="SUPFAM" id="SSF54427">
    <property type="entry name" value="NTF2-like"/>
    <property type="match status" value="1"/>
</dbReference>
<evidence type="ECO:0000259" key="2">
    <source>
        <dbReference type="Pfam" id="PF05223"/>
    </source>
</evidence>
<name>A0ABU5CGS9_9BACI</name>
<accession>A0ABU5CGS9</accession>